<keyword evidence="3 6" id="KW-0862">Zinc</keyword>
<dbReference type="InterPro" id="IPR017714">
    <property type="entry name" value="MethylthioRu-1-P_deHdtase_MtnB"/>
</dbReference>
<dbReference type="SMART" id="SM01007">
    <property type="entry name" value="Aldolase_II"/>
    <property type="match status" value="1"/>
</dbReference>
<dbReference type="PATRIC" id="fig|1162668.3.peg.971"/>
<dbReference type="STRING" id="1162668.LFE_0829"/>
<dbReference type="PANTHER" id="PTHR10640">
    <property type="entry name" value="METHYLTHIORIBULOSE-1-PHOSPHATE DEHYDRATASE"/>
    <property type="match status" value="1"/>
</dbReference>
<feature type="binding site" evidence="6">
    <location>
        <position position="100"/>
    </location>
    <ligand>
        <name>Zn(2+)</name>
        <dbReference type="ChEBI" id="CHEBI:29105"/>
    </ligand>
</feature>
<dbReference type="EC" id="4.2.1.109" evidence="6"/>
<dbReference type="InterPro" id="IPR001303">
    <property type="entry name" value="Aldolase_II/adducin_N"/>
</dbReference>
<dbReference type="GO" id="GO:0008270">
    <property type="term" value="F:zinc ion binding"/>
    <property type="evidence" value="ECO:0007669"/>
    <property type="project" value="UniProtKB-UniRule"/>
</dbReference>
<name>I0IMP0_LEPFC</name>
<dbReference type="GO" id="GO:0005737">
    <property type="term" value="C:cytoplasm"/>
    <property type="evidence" value="ECO:0007669"/>
    <property type="project" value="UniProtKB-UniRule"/>
</dbReference>
<dbReference type="HOGENOM" id="CLU_006033_4_1_0"/>
<accession>I0IMP0</accession>
<dbReference type="eggNOG" id="COG0235">
    <property type="taxonomic scope" value="Bacteria"/>
</dbReference>
<dbReference type="NCBIfam" id="TIGR03328">
    <property type="entry name" value="salvage_mtnB"/>
    <property type="match status" value="1"/>
</dbReference>
<dbReference type="GO" id="GO:0046570">
    <property type="term" value="F:methylthioribulose 1-phosphate dehydratase activity"/>
    <property type="evidence" value="ECO:0007669"/>
    <property type="project" value="UniProtKB-UniRule"/>
</dbReference>
<evidence type="ECO:0000256" key="5">
    <source>
        <dbReference type="ARBA" id="ARBA00023239"/>
    </source>
</evidence>
<evidence type="ECO:0000256" key="6">
    <source>
        <dbReference type="HAMAP-Rule" id="MF_01677"/>
    </source>
</evidence>
<organism evidence="8 9">
    <name type="scientific">Leptospirillum ferrooxidans (strain C2-3)</name>
    <dbReference type="NCBI Taxonomy" id="1162668"/>
    <lineage>
        <taxon>Bacteria</taxon>
        <taxon>Pseudomonadati</taxon>
        <taxon>Nitrospirota</taxon>
        <taxon>Nitrospiria</taxon>
        <taxon>Nitrospirales</taxon>
        <taxon>Nitrospiraceae</taxon>
        <taxon>Leptospirillum</taxon>
    </lineage>
</organism>
<evidence type="ECO:0000313" key="8">
    <source>
        <dbReference type="EMBL" id="BAM06539.1"/>
    </source>
</evidence>
<protein>
    <recommendedName>
        <fullName evidence="6">Methylthioribulose-1-phosphate dehydratase</fullName>
        <shortName evidence="6">MTRu-1-P dehydratase</shortName>
        <ecNumber evidence="6">4.2.1.109</ecNumber>
    </recommendedName>
</protein>
<keyword evidence="1 6" id="KW-0028">Amino-acid biosynthesis</keyword>
<dbReference type="InterPro" id="IPR036409">
    <property type="entry name" value="Aldolase_II/adducin_N_sf"/>
</dbReference>
<keyword evidence="2 6" id="KW-0479">Metal-binding</keyword>
<evidence type="ECO:0000256" key="4">
    <source>
        <dbReference type="ARBA" id="ARBA00023167"/>
    </source>
</evidence>
<feature type="binding site" evidence="6">
    <location>
        <position position="102"/>
    </location>
    <ligand>
        <name>Zn(2+)</name>
        <dbReference type="ChEBI" id="CHEBI:29105"/>
    </ligand>
</feature>
<keyword evidence="4 6" id="KW-0486">Methionine biosynthesis</keyword>
<dbReference type="KEGG" id="lfc:LFE_0829"/>
<gene>
    <name evidence="6" type="primary">mtnB</name>
    <name evidence="8" type="ordered locus">LFE_0829</name>
</gene>
<keyword evidence="5 6" id="KW-0456">Lyase</keyword>
<dbReference type="Pfam" id="PF00596">
    <property type="entry name" value="Aldolase_II"/>
    <property type="match status" value="1"/>
</dbReference>
<comment type="similarity">
    <text evidence="6">Belongs to the aldolase class II family. MtnB subfamily.</text>
</comment>
<proteinExistence type="inferred from homology"/>
<dbReference type="PANTHER" id="PTHR10640:SF7">
    <property type="entry name" value="METHYLTHIORIBULOSE-1-PHOSPHATE DEHYDRATASE"/>
    <property type="match status" value="1"/>
</dbReference>
<comment type="cofactor">
    <cofactor evidence="6">
        <name>Zn(2+)</name>
        <dbReference type="ChEBI" id="CHEBI:29105"/>
    </cofactor>
    <text evidence="6">Binds 1 zinc ion per subunit.</text>
</comment>
<comment type="pathway">
    <text evidence="6">Amino-acid biosynthesis; L-methionine biosynthesis via salvage pathway; L-methionine from S-methyl-5-thio-alpha-D-ribose 1-phosphate: step 2/6.</text>
</comment>
<dbReference type="EMBL" id="AP012342">
    <property type="protein sequence ID" value="BAM06539.1"/>
    <property type="molecule type" value="Genomic_DNA"/>
</dbReference>
<evidence type="ECO:0000256" key="1">
    <source>
        <dbReference type="ARBA" id="ARBA00022605"/>
    </source>
</evidence>
<dbReference type="RefSeq" id="WP_014449030.1">
    <property type="nucleotide sequence ID" value="NC_017094.1"/>
</dbReference>
<evidence type="ECO:0000313" key="9">
    <source>
        <dbReference type="Proteomes" id="UP000007382"/>
    </source>
</evidence>
<reference evidence="9" key="2">
    <citation type="submission" date="2012-03" db="EMBL/GenBank/DDBJ databases">
        <title>The complete genome sequence of the pioneer microbe on fresh volcanic deposit, Leptospirillum ferrooxidans strain C2-3.</title>
        <authorList>
            <person name="Fujimura R."/>
            <person name="Sato Y."/>
            <person name="Nishizawa T."/>
            <person name="Nanba K."/>
            <person name="Oshima K."/>
            <person name="Hattori M."/>
            <person name="Kamijo T."/>
            <person name="Ohta H."/>
        </authorList>
    </citation>
    <scope>NUCLEOTIDE SEQUENCE [LARGE SCALE GENOMIC DNA]</scope>
    <source>
        <strain evidence="9">C2-3</strain>
    </source>
</reference>
<dbReference type="GO" id="GO:0019509">
    <property type="term" value="P:L-methionine salvage from methylthioadenosine"/>
    <property type="evidence" value="ECO:0007669"/>
    <property type="project" value="UniProtKB-UniRule"/>
</dbReference>
<dbReference type="Gene3D" id="3.40.225.10">
    <property type="entry name" value="Class II aldolase/adducin N-terminal domain"/>
    <property type="match status" value="1"/>
</dbReference>
<sequence>MSISQWTAEKDELIRVSSHFYHKGWMVGTSGNLSVRVAPDTFLITASGRPKGMLGDEDLVSVKGLYELPGPSGNGRKPSAEVSIHQAIYSELREANAVFHIHSVESNIVSEWASDHSVLLPPLEMIKGLGVKDPSLGYRIDVLENHLDVSRIALDLKRLFAQDQVFNEFHLPAFLIRHHGLTVWGNDVLEAFHRIELLEYVFRFMVAMGPSGSTPPMAGFH</sequence>
<dbReference type="SUPFAM" id="SSF53639">
    <property type="entry name" value="AraD/HMP-PK domain-like"/>
    <property type="match status" value="1"/>
</dbReference>
<comment type="function">
    <text evidence="6">Catalyzes the dehydration of methylthioribulose-1-phosphate (MTRu-1-P) into 2,3-diketo-5-methylthiopentyl-1-phosphate (DK-MTP-1-P).</text>
</comment>
<dbReference type="Proteomes" id="UP000007382">
    <property type="component" value="Chromosome"/>
</dbReference>
<reference evidence="8 9" key="1">
    <citation type="journal article" date="2012" name="J. Bacteriol.">
        <title>Complete Genome Sequence of Leptospirillum ferrooxidans Strain C2-3, Isolated from a Fresh Volcanic Ash Deposit on the Island of Miyake, Japan.</title>
        <authorList>
            <person name="Fujimura R."/>
            <person name="Sato Y."/>
            <person name="Nishizawa T."/>
            <person name="Oshima K."/>
            <person name="Kim S.-W."/>
            <person name="Hattori M."/>
            <person name="Kamijo T."/>
            <person name="Ohta H."/>
        </authorList>
    </citation>
    <scope>NUCLEOTIDE SEQUENCE [LARGE SCALE GENOMIC DNA]</scope>
    <source>
        <strain evidence="8 9">C2-3</strain>
    </source>
</reference>
<keyword evidence="9" id="KW-1185">Reference proteome</keyword>
<dbReference type="HAMAP" id="MF_01677">
    <property type="entry name" value="Salvage_MtnB"/>
    <property type="match status" value="1"/>
</dbReference>
<evidence type="ECO:0000256" key="3">
    <source>
        <dbReference type="ARBA" id="ARBA00022833"/>
    </source>
</evidence>
<dbReference type="UniPathway" id="UPA00904">
    <property type="reaction ID" value="UER00875"/>
</dbReference>
<feature type="domain" description="Class II aldolase/adducin N-terminal" evidence="7">
    <location>
        <begin position="11"/>
        <end position="206"/>
    </location>
</feature>
<dbReference type="AlphaFoldDB" id="I0IMP0"/>
<evidence type="ECO:0000259" key="7">
    <source>
        <dbReference type="SMART" id="SM01007"/>
    </source>
</evidence>
<comment type="catalytic activity">
    <reaction evidence="6">
        <text>5-(methylsulfanyl)-D-ribulose 1-phosphate = 5-methylsulfanyl-2,3-dioxopentyl phosphate + H2O</text>
        <dbReference type="Rhea" id="RHEA:15549"/>
        <dbReference type="ChEBI" id="CHEBI:15377"/>
        <dbReference type="ChEBI" id="CHEBI:58548"/>
        <dbReference type="ChEBI" id="CHEBI:58828"/>
        <dbReference type="EC" id="4.2.1.109"/>
    </reaction>
</comment>
<evidence type="ECO:0000256" key="2">
    <source>
        <dbReference type="ARBA" id="ARBA00022723"/>
    </source>
</evidence>